<sequence length="367" mass="40509">MPQVSFQAASAADDADLRRLLRDNPMQQGGLSLSFRREPSYFAACSVLGQSAEVFVGRDTQTGALAGVGARYRFPAYINGQAQNIVYLADLRVQTAYRNSIHLRRAYQFLRQRHAADPAAVYTTMILQDNRAALATIAAQRAGLPPYHAQGTVHTPLILLGRQKPAIAAPHPIAIRRATATDWANIVAFLNRENARYQFAPIFHASDLNNGRLRGMQPENILLAEANGSIIGTLALWQQSAFRQLHIDAYHGAWRFIRPVYNALARLTPLAPLPRAGEALKYAYLSLMAVQNDNLAVFRALLRQAYRASHGTGLHYLIGAFHERHPLRPAFADYAGIPSGGQLFTVQFDSEPYPLDGRVPYIDAAAI</sequence>
<dbReference type="InterPro" id="IPR016181">
    <property type="entry name" value="Acyl_CoA_acyltransferase"/>
</dbReference>
<reference evidence="1 2" key="1">
    <citation type="journal article" date="2021" name="Pathogens">
        <title>Isolation and Characterization of Kingella bonacorsii sp. nov., A Novel Kingella Species Detected in a Stable Periodontitis Subject.</title>
        <authorList>
            <person name="Antezack A."/>
            <person name="Boxberger M."/>
            <person name="Rolland C."/>
            <person name="Monnet-Corti V."/>
            <person name="La Scola B."/>
        </authorList>
    </citation>
    <scope>NUCLEOTIDE SEQUENCE [LARGE SCALE GENOMIC DNA]</scope>
    <source>
        <strain evidence="1 2">Marseille-Q4569</strain>
    </source>
</reference>
<dbReference type="Proteomes" id="UP000614058">
    <property type="component" value="Unassembled WGS sequence"/>
</dbReference>
<comment type="caution">
    <text evidence="1">The sequence shown here is derived from an EMBL/GenBank/DDBJ whole genome shotgun (WGS) entry which is preliminary data.</text>
</comment>
<gene>
    <name evidence="1" type="ORF">JDW22_07885</name>
</gene>
<evidence type="ECO:0008006" key="3">
    <source>
        <dbReference type="Google" id="ProtNLM"/>
    </source>
</evidence>
<accession>A0ABS1BT88</accession>
<name>A0ABS1BT88_9NEIS</name>
<dbReference type="RefSeq" id="WP_200522567.1">
    <property type="nucleotide sequence ID" value="NZ_JAEHNZ010000002.1"/>
</dbReference>
<organism evidence="1 2">
    <name type="scientific">Kingella bonacorsii</name>
    <dbReference type="NCBI Taxonomy" id="2796361"/>
    <lineage>
        <taxon>Bacteria</taxon>
        <taxon>Pseudomonadati</taxon>
        <taxon>Pseudomonadota</taxon>
        <taxon>Betaproteobacteria</taxon>
        <taxon>Neisseriales</taxon>
        <taxon>Neisseriaceae</taxon>
        <taxon>Kingella</taxon>
    </lineage>
</organism>
<evidence type="ECO:0000313" key="2">
    <source>
        <dbReference type="Proteomes" id="UP000614058"/>
    </source>
</evidence>
<evidence type="ECO:0000313" key="1">
    <source>
        <dbReference type="EMBL" id="MBK0396499.1"/>
    </source>
</evidence>
<dbReference type="SUPFAM" id="SSF55729">
    <property type="entry name" value="Acyl-CoA N-acyltransferases (Nat)"/>
    <property type="match status" value="1"/>
</dbReference>
<proteinExistence type="predicted"/>
<keyword evidence="2" id="KW-1185">Reference proteome</keyword>
<dbReference type="EMBL" id="JAEHNZ010000002">
    <property type="protein sequence ID" value="MBK0396499.1"/>
    <property type="molecule type" value="Genomic_DNA"/>
</dbReference>
<protein>
    <recommendedName>
        <fullName evidence="3">N-acetyltransferase domain-containing protein</fullName>
    </recommendedName>
</protein>